<name>A0A9W6SF98_9ACTN</name>
<organism evidence="4 5">
    <name type="scientific">Actinorhabdospora filicis</name>
    <dbReference type="NCBI Taxonomy" id="1785913"/>
    <lineage>
        <taxon>Bacteria</taxon>
        <taxon>Bacillati</taxon>
        <taxon>Actinomycetota</taxon>
        <taxon>Actinomycetes</taxon>
        <taxon>Micromonosporales</taxon>
        <taxon>Micromonosporaceae</taxon>
        <taxon>Actinorhabdospora</taxon>
    </lineage>
</organism>
<comment type="caution">
    <text evidence="4">The sequence shown here is derived from an EMBL/GenBank/DDBJ whole genome shotgun (WGS) entry which is preliminary data.</text>
</comment>
<dbReference type="Pfam" id="PF05368">
    <property type="entry name" value="NmrA"/>
    <property type="match status" value="1"/>
</dbReference>
<keyword evidence="5" id="KW-1185">Reference proteome</keyword>
<dbReference type="InterPro" id="IPR008030">
    <property type="entry name" value="NmrA-like"/>
</dbReference>
<dbReference type="RefSeq" id="WP_285660487.1">
    <property type="nucleotide sequence ID" value="NZ_BSTX01000001.1"/>
</dbReference>
<dbReference type="SUPFAM" id="SSF51735">
    <property type="entry name" value="NAD(P)-binding Rossmann-fold domains"/>
    <property type="match status" value="1"/>
</dbReference>
<dbReference type="PANTHER" id="PTHR42748:SF7">
    <property type="entry name" value="NMRA LIKE REDOX SENSOR 1-RELATED"/>
    <property type="match status" value="1"/>
</dbReference>
<evidence type="ECO:0000259" key="3">
    <source>
        <dbReference type="Pfam" id="PF05368"/>
    </source>
</evidence>
<dbReference type="AlphaFoldDB" id="A0A9W6SF98"/>
<protein>
    <recommendedName>
        <fullName evidence="3">NmrA-like domain-containing protein</fullName>
    </recommendedName>
</protein>
<proteinExistence type="inferred from homology"/>
<keyword evidence="2" id="KW-0521">NADP</keyword>
<dbReference type="Proteomes" id="UP001165079">
    <property type="component" value="Unassembled WGS sequence"/>
</dbReference>
<dbReference type="Gene3D" id="3.40.50.720">
    <property type="entry name" value="NAD(P)-binding Rossmann-like Domain"/>
    <property type="match status" value="1"/>
</dbReference>
<dbReference type="EMBL" id="BSTX01000001">
    <property type="protein sequence ID" value="GLZ75243.1"/>
    <property type="molecule type" value="Genomic_DNA"/>
</dbReference>
<evidence type="ECO:0000256" key="2">
    <source>
        <dbReference type="ARBA" id="ARBA00022857"/>
    </source>
</evidence>
<dbReference type="PANTHER" id="PTHR42748">
    <property type="entry name" value="NITROGEN METABOLITE REPRESSION PROTEIN NMRA FAMILY MEMBER"/>
    <property type="match status" value="1"/>
</dbReference>
<gene>
    <name evidence="4" type="ORF">Afil01_00500</name>
</gene>
<evidence type="ECO:0000256" key="1">
    <source>
        <dbReference type="ARBA" id="ARBA00006328"/>
    </source>
</evidence>
<evidence type="ECO:0000313" key="5">
    <source>
        <dbReference type="Proteomes" id="UP001165079"/>
    </source>
</evidence>
<accession>A0A9W6SF98</accession>
<feature type="domain" description="NmrA-like" evidence="3">
    <location>
        <begin position="3"/>
        <end position="245"/>
    </location>
</feature>
<evidence type="ECO:0000313" key="4">
    <source>
        <dbReference type="EMBL" id="GLZ75243.1"/>
    </source>
</evidence>
<dbReference type="Gene3D" id="3.90.25.10">
    <property type="entry name" value="UDP-galactose 4-epimerase, domain 1"/>
    <property type="match status" value="1"/>
</dbReference>
<comment type="similarity">
    <text evidence="1">Belongs to the NmrA-type oxidoreductase family.</text>
</comment>
<dbReference type="InterPro" id="IPR051164">
    <property type="entry name" value="NmrA-like_oxidored"/>
</dbReference>
<dbReference type="InterPro" id="IPR036291">
    <property type="entry name" value="NAD(P)-bd_dom_sf"/>
</dbReference>
<sequence length="290" mass="29339">MSHPVLVTGATGQQGGALARRLLADGVPVRALTRDTTAPAARELAALGAEVVPGAIDDPAALKAAATGASGVFSVQPVAGYSAAADFDETAAGKSLVDAAVAAGAGHLVYASANSAEVDFGIPHMGNKRVIEEYVAASGLSHTILRPTSFMENFLDARFGLRGDALAMALLPEVPMQLIALDDIAAVAAAAFADPAGYDGRVFELAGDVLTGPGIAAAIAGAVGREVAYTPIPLEELRKHGENAVRGFEALNSGRATRADIGALRAEFPALLDFGAWLASGGAEKLRAAM</sequence>
<reference evidence="4" key="1">
    <citation type="submission" date="2023-03" db="EMBL/GenBank/DDBJ databases">
        <title>Actinorhabdospora filicis NBRC 111898.</title>
        <authorList>
            <person name="Ichikawa N."/>
            <person name="Sato H."/>
            <person name="Tonouchi N."/>
        </authorList>
    </citation>
    <scope>NUCLEOTIDE SEQUENCE</scope>
    <source>
        <strain evidence="4">NBRC 111898</strain>
    </source>
</reference>